<proteinExistence type="inferred from homology"/>
<evidence type="ECO:0000256" key="5">
    <source>
        <dbReference type="ARBA" id="ARBA00038437"/>
    </source>
</evidence>
<protein>
    <submittedName>
        <fullName evidence="8">DEAD/DEAH box helicase</fullName>
    </submittedName>
</protein>
<keyword evidence="2" id="KW-0378">Hydrolase</keyword>
<dbReference type="CDD" id="cd18787">
    <property type="entry name" value="SF2_C_DEAD"/>
    <property type="match status" value="1"/>
</dbReference>
<keyword evidence="1" id="KW-0547">Nucleotide-binding</keyword>
<dbReference type="GO" id="GO:0003676">
    <property type="term" value="F:nucleic acid binding"/>
    <property type="evidence" value="ECO:0007669"/>
    <property type="project" value="InterPro"/>
</dbReference>
<dbReference type="Pfam" id="PF00270">
    <property type="entry name" value="DEAD"/>
    <property type="match status" value="1"/>
</dbReference>
<gene>
    <name evidence="8" type="ORF">H9982_04105</name>
</gene>
<dbReference type="Gene3D" id="3.30.70.330">
    <property type="match status" value="1"/>
</dbReference>
<dbReference type="Proteomes" id="UP000824246">
    <property type="component" value="Unassembled WGS sequence"/>
</dbReference>
<dbReference type="InterPro" id="IPR011545">
    <property type="entry name" value="DEAD/DEAH_box_helicase_dom"/>
</dbReference>
<comment type="caution">
    <text evidence="8">The sequence shown here is derived from an EMBL/GenBank/DDBJ whole genome shotgun (WGS) entry which is preliminary data.</text>
</comment>
<dbReference type="InterPro" id="IPR044742">
    <property type="entry name" value="DEAD/DEAH_RhlB"/>
</dbReference>
<feature type="domain" description="Helicase ATP-binding" evidence="6">
    <location>
        <begin position="37"/>
        <end position="186"/>
    </location>
</feature>
<dbReference type="InterPro" id="IPR014001">
    <property type="entry name" value="Helicase_ATP-bd"/>
</dbReference>
<organism evidence="8 9">
    <name type="scientific">Candidatus Barnesiella excrementipullorum</name>
    <dbReference type="NCBI Taxonomy" id="2838479"/>
    <lineage>
        <taxon>Bacteria</taxon>
        <taxon>Pseudomonadati</taxon>
        <taxon>Bacteroidota</taxon>
        <taxon>Bacteroidia</taxon>
        <taxon>Bacteroidales</taxon>
        <taxon>Barnesiellaceae</taxon>
        <taxon>Barnesiella</taxon>
    </lineage>
</organism>
<dbReference type="SUPFAM" id="SSF52540">
    <property type="entry name" value="P-loop containing nucleoside triphosphate hydrolases"/>
    <property type="match status" value="1"/>
</dbReference>
<dbReference type="Gene3D" id="3.40.50.300">
    <property type="entry name" value="P-loop containing nucleotide triphosphate hydrolases"/>
    <property type="match status" value="2"/>
</dbReference>
<dbReference type="PANTHER" id="PTHR47959">
    <property type="entry name" value="ATP-DEPENDENT RNA HELICASE RHLE-RELATED"/>
    <property type="match status" value="1"/>
</dbReference>
<dbReference type="GO" id="GO:0016787">
    <property type="term" value="F:hydrolase activity"/>
    <property type="evidence" value="ECO:0007669"/>
    <property type="project" value="UniProtKB-KW"/>
</dbReference>
<evidence type="ECO:0000313" key="8">
    <source>
        <dbReference type="EMBL" id="HIX45383.1"/>
    </source>
</evidence>
<dbReference type="InterPro" id="IPR050079">
    <property type="entry name" value="DEAD_box_RNA_helicase"/>
</dbReference>
<evidence type="ECO:0000259" key="6">
    <source>
        <dbReference type="PROSITE" id="PS51192"/>
    </source>
</evidence>
<keyword evidence="3 8" id="KW-0347">Helicase</keyword>
<evidence type="ECO:0000256" key="2">
    <source>
        <dbReference type="ARBA" id="ARBA00022801"/>
    </source>
</evidence>
<dbReference type="AlphaFoldDB" id="A0A9D2APR5"/>
<dbReference type="GO" id="GO:0003724">
    <property type="term" value="F:RNA helicase activity"/>
    <property type="evidence" value="ECO:0007669"/>
    <property type="project" value="TreeGrafter"/>
</dbReference>
<dbReference type="SMART" id="SM00487">
    <property type="entry name" value="DEXDc"/>
    <property type="match status" value="1"/>
</dbReference>
<dbReference type="Pfam" id="PF00271">
    <property type="entry name" value="Helicase_C"/>
    <property type="match status" value="1"/>
</dbReference>
<reference evidence="8" key="2">
    <citation type="submission" date="2021-04" db="EMBL/GenBank/DDBJ databases">
        <authorList>
            <person name="Gilroy R."/>
        </authorList>
    </citation>
    <scope>NUCLEOTIDE SEQUENCE</scope>
    <source>
        <strain evidence="8">ChiHjej12B11-16260</strain>
    </source>
</reference>
<accession>A0A9D2APR5</accession>
<evidence type="ECO:0000259" key="7">
    <source>
        <dbReference type="PROSITE" id="PS51194"/>
    </source>
</evidence>
<dbReference type="PROSITE" id="PS51194">
    <property type="entry name" value="HELICASE_CTER"/>
    <property type="match status" value="1"/>
</dbReference>
<dbReference type="CDD" id="cd00268">
    <property type="entry name" value="DEADc"/>
    <property type="match status" value="1"/>
</dbReference>
<dbReference type="EMBL" id="DXFB01000112">
    <property type="protein sequence ID" value="HIX45383.1"/>
    <property type="molecule type" value="Genomic_DNA"/>
</dbReference>
<dbReference type="PROSITE" id="PS51192">
    <property type="entry name" value="HELICASE_ATP_BIND_1"/>
    <property type="match status" value="1"/>
</dbReference>
<dbReference type="SMART" id="SM00490">
    <property type="entry name" value="HELICc"/>
    <property type="match status" value="1"/>
</dbReference>
<evidence type="ECO:0000256" key="1">
    <source>
        <dbReference type="ARBA" id="ARBA00022741"/>
    </source>
</evidence>
<name>A0A9D2APR5_9BACT</name>
<evidence type="ECO:0000256" key="4">
    <source>
        <dbReference type="ARBA" id="ARBA00022840"/>
    </source>
</evidence>
<dbReference type="GO" id="GO:0005524">
    <property type="term" value="F:ATP binding"/>
    <property type="evidence" value="ECO:0007669"/>
    <property type="project" value="UniProtKB-KW"/>
</dbReference>
<evidence type="ECO:0000256" key="3">
    <source>
        <dbReference type="ARBA" id="ARBA00022806"/>
    </source>
</evidence>
<reference evidence="8" key="1">
    <citation type="journal article" date="2021" name="PeerJ">
        <title>Extensive microbial diversity within the chicken gut microbiome revealed by metagenomics and culture.</title>
        <authorList>
            <person name="Gilroy R."/>
            <person name="Ravi A."/>
            <person name="Getino M."/>
            <person name="Pursley I."/>
            <person name="Horton D.L."/>
            <person name="Alikhan N.F."/>
            <person name="Baker D."/>
            <person name="Gharbi K."/>
            <person name="Hall N."/>
            <person name="Watson M."/>
            <person name="Adriaenssens E.M."/>
            <person name="Foster-Nyarko E."/>
            <person name="Jarju S."/>
            <person name="Secka A."/>
            <person name="Antonio M."/>
            <person name="Oren A."/>
            <person name="Chaudhuri R.R."/>
            <person name="La Ragione R."/>
            <person name="Hildebrand F."/>
            <person name="Pallen M.J."/>
        </authorList>
    </citation>
    <scope>NUCLEOTIDE SEQUENCE</scope>
    <source>
        <strain evidence="8">ChiHjej12B11-16260</strain>
    </source>
</reference>
<dbReference type="Pfam" id="PF03880">
    <property type="entry name" value="DbpA"/>
    <property type="match status" value="1"/>
</dbReference>
<dbReference type="InterPro" id="IPR001650">
    <property type="entry name" value="Helicase_C-like"/>
</dbReference>
<dbReference type="InterPro" id="IPR012677">
    <property type="entry name" value="Nucleotide-bd_a/b_plait_sf"/>
</dbReference>
<dbReference type="InterPro" id="IPR027417">
    <property type="entry name" value="P-loop_NTPase"/>
</dbReference>
<sequence>MSDITDTTSCAYAQTIIDTAAQRLGIDRLNAMQQAAIAACCNGGEVILEAPTGSGKTLAYLIPLAAHLSTDRPDVQALVILPTRELARQVDSVARAISTGFKIACCHGGHPFKDEAASLSGHPALVIGTPGRLLDHLHRGTLLLNHITTCVIDEYDKCLELGFLSEIEALVAAAGTPRLRILTSATERIALPDFLPMRKAIRLHFEGEALQGEVNDTLTVHTVSAPGQEKRDTLLQLLCRISDTPTLIFCNQREGVEQVAAFLARHRITCVAFHGGMQQTDRERALCRLRNGSAYICVATDLAARGLDIPQVAHIIHYDLPLDEAAYTHRNGRTARMNAHGTAYLIVAPHEELPPGSRRATELSLDGPAHTPAEPPMTTLHLAAGKREKIGRGDILGFLTQACRIPSQAVGLIEVKDHYAYVAVEKEYADTALQQARQEKIKGRRIRVSKAL</sequence>
<comment type="similarity">
    <text evidence="5">Belongs to the DEAD box helicase family.</text>
</comment>
<dbReference type="InterPro" id="IPR005580">
    <property type="entry name" value="DbpA/CsdA_RNA-bd_dom"/>
</dbReference>
<feature type="domain" description="Helicase C-terminal" evidence="7">
    <location>
        <begin position="233"/>
        <end position="383"/>
    </location>
</feature>
<keyword evidence="4" id="KW-0067">ATP-binding</keyword>
<dbReference type="GO" id="GO:0005829">
    <property type="term" value="C:cytosol"/>
    <property type="evidence" value="ECO:0007669"/>
    <property type="project" value="TreeGrafter"/>
</dbReference>
<dbReference type="PANTHER" id="PTHR47959:SF1">
    <property type="entry name" value="ATP-DEPENDENT RNA HELICASE DBPA"/>
    <property type="match status" value="1"/>
</dbReference>
<evidence type="ECO:0000313" key="9">
    <source>
        <dbReference type="Proteomes" id="UP000824246"/>
    </source>
</evidence>